<comment type="catalytic activity">
    <reaction evidence="8 10">
        <text>6-carboxyhexanoyl-[ACP] + L-alanine + H(+) = (8S)-8-amino-7-oxononanoate + holo-[ACP] + CO2</text>
        <dbReference type="Rhea" id="RHEA:42288"/>
        <dbReference type="Rhea" id="RHEA-COMP:9685"/>
        <dbReference type="Rhea" id="RHEA-COMP:9955"/>
        <dbReference type="ChEBI" id="CHEBI:15378"/>
        <dbReference type="ChEBI" id="CHEBI:16526"/>
        <dbReference type="ChEBI" id="CHEBI:57972"/>
        <dbReference type="ChEBI" id="CHEBI:64479"/>
        <dbReference type="ChEBI" id="CHEBI:78846"/>
        <dbReference type="ChEBI" id="CHEBI:149468"/>
        <dbReference type="EC" id="2.3.1.47"/>
    </reaction>
</comment>
<gene>
    <name evidence="12" type="ORF">MNV_2090005</name>
</gene>
<protein>
    <recommendedName>
        <fullName evidence="10">8-amino-7-ketopelargonate synthase</fullName>
        <ecNumber evidence="10">2.3.1.47</ecNumber>
    </recommendedName>
</protein>
<dbReference type="InterPro" id="IPR015421">
    <property type="entry name" value="PyrdxlP-dep_Trfase_major"/>
</dbReference>
<keyword evidence="13" id="KW-1185">Reference proteome</keyword>
<dbReference type="Gene3D" id="3.40.640.10">
    <property type="entry name" value="Type I PLP-dependent aspartate aminotransferase-like (Major domain)"/>
    <property type="match status" value="1"/>
</dbReference>
<accession>A0A284VNR5</accession>
<dbReference type="FunFam" id="3.40.640.10:FF:000006">
    <property type="entry name" value="5-aminolevulinate synthase, mitochondrial"/>
    <property type="match status" value="1"/>
</dbReference>
<evidence type="ECO:0000256" key="2">
    <source>
        <dbReference type="ARBA" id="ARBA00004746"/>
    </source>
</evidence>
<sequence length="419" mass="47210">MRFLLDFTKSWEIFIYLEIPEVSWGNYVNNRTDFLKEMIQDLKDKNLFIELPVLSTEQKNRVVLNGKEVIMMCSNNYLGFANHPRLRAAAKEAIDCWGYGAGAVRQIAGTMEIHIKLEEMLAEYKRTEAALVFVAGIAANRGTIQALMGEEDAIISDELNHGSIIDGVRLTKSRRMVYPHLNTEGLKKALQETKDARRRLIITDGVFSMDGDIAPLDRIVELAEEYDAMVMVDDAHGDGVLGKDGRGIIDHFGLEGRVDIDMGTLSKAFGSLGGYIAGRQELREYLINTARSFIFTTAHPPCVTAATMEALRMVQDEPQHLRNLWDNTKYFKKAMGNMGFDIGRSQTPITPVMAGESRMAMDLSRQLFQEGLFAKPIVFPLVAKDKSRVRIIVTAQHTREDLDEAIDIFERVGKRMKLI</sequence>
<comment type="cofactor">
    <cofactor evidence="1 9 10">
        <name>pyridoxal 5'-phosphate</name>
        <dbReference type="ChEBI" id="CHEBI:597326"/>
    </cofactor>
</comment>
<dbReference type="STRING" id="1392998.ANME2D_01664"/>
<dbReference type="SUPFAM" id="SSF53383">
    <property type="entry name" value="PLP-dependent transferases"/>
    <property type="match status" value="1"/>
</dbReference>
<evidence type="ECO:0000259" key="11">
    <source>
        <dbReference type="Pfam" id="PF00155"/>
    </source>
</evidence>
<dbReference type="PANTHER" id="PTHR13693:SF3">
    <property type="entry name" value="LD36009P"/>
    <property type="match status" value="1"/>
</dbReference>
<dbReference type="EC" id="2.3.1.47" evidence="10"/>
<dbReference type="InterPro" id="IPR015422">
    <property type="entry name" value="PyrdxlP-dep_Trfase_small"/>
</dbReference>
<feature type="modified residue" description="N6-(pyridoxal phosphate)lysine" evidence="9">
    <location>
        <position position="267"/>
    </location>
</feature>
<keyword evidence="5" id="KW-0093">Biotin biosynthesis</keyword>
<reference evidence="13" key="1">
    <citation type="submission" date="2017-06" db="EMBL/GenBank/DDBJ databases">
        <authorList>
            <person name="Cremers G."/>
        </authorList>
    </citation>
    <scope>NUCLEOTIDE SEQUENCE [LARGE SCALE GENOMIC DNA]</scope>
</reference>
<dbReference type="GO" id="GO:0009102">
    <property type="term" value="P:biotin biosynthetic process"/>
    <property type="evidence" value="ECO:0007669"/>
    <property type="project" value="UniProtKB-UniRule"/>
</dbReference>
<dbReference type="CDD" id="cd06454">
    <property type="entry name" value="KBL_like"/>
    <property type="match status" value="1"/>
</dbReference>
<comment type="function">
    <text evidence="10">Catalyzes the decarboxylative condensation of pimeloyl-[acyl-carrier protein] and L-alanine to produce 8-amino-7-oxononanoate (AON), [acyl-carrier protein], and carbon dioxide.</text>
</comment>
<dbReference type="PANTHER" id="PTHR13693">
    <property type="entry name" value="CLASS II AMINOTRANSFERASE/8-AMINO-7-OXONONANOATE SYNTHASE"/>
    <property type="match status" value="1"/>
</dbReference>
<dbReference type="Proteomes" id="UP000218615">
    <property type="component" value="Unassembled WGS sequence"/>
</dbReference>
<evidence type="ECO:0000256" key="10">
    <source>
        <dbReference type="RuleBase" id="RU003693"/>
    </source>
</evidence>
<dbReference type="InterPro" id="IPR050087">
    <property type="entry name" value="AON_synthase_class-II"/>
</dbReference>
<dbReference type="GO" id="GO:0030170">
    <property type="term" value="F:pyridoxal phosphate binding"/>
    <property type="evidence" value="ECO:0007669"/>
    <property type="project" value="InterPro"/>
</dbReference>
<proteinExistence type="inferred from homology"/>
<comment type="similarity">
    <text evidence="10">Belongs to the class-II pyridoxal-phosphate-dependent aminotransferase family. BioF subfamily.</text>
</comment>
<evidence type="ECO:0000256" key="5">
    <source>
        <dbReference type="ARBA" id="ARBA00022756"/>
    </source>
</evidence>
<feature type="domain" description="Aminotransferase class I/classII large" evidence="11">
    <location>
        <begin position="68"/>
        <end position="407"/>
    </location>
</feature>
<keyword evidence="7 12" id="KW-0012">Acyltransferase</keyword>
<dbReference type="InterPro" id="IPR004839">
    <property type="entry name" value="Aminotransferase_I/II_large"/>
</dbReference>
<dbReference type="NCBIfam" id="TIGR01825">
    <property type="entry name" value="gly_Cac_T_rel"/>
    <property type="match status" value="1"/>
</dbReference>
<name>A0A284VNR5_9EURY</name>
<dbReference type="GO" id="GO:0008710">
    <property type="term" value="F:8-amino-7-oxononanoate synthase activity"/>
    <property type="evidence" value="ECO:0007669"/>
    <property type="project" value="UniProtKB-UniRule"/>
</dbReference>
<dbReference type="EMBL" id="FZMP01000123">
    <property type="protein sequence ID" value="SNQ60892.1"/>
    <property type="molecule type" value="Genomic_DNA"/>
</dbReference>
<dbReference type="InterPro" id="IPR015424">
    <property type="entry name" value="PyrdxlP-dep_Trfase"/>
</dbReference>
<dbReference type="NCBIfam" id="TIGR00858">
    <property type="entry name" value="bioF"/>
    <property type="match status" value="1"/>
</dbReference>
<dbReference type="NCBIfam" id="NF005394">
    <property type="entry name" value="PRK06939.1"/>
    <property type="match status" value="1"/>
</dbReference>
<comment type="subunit">
    <text evidence="3 10">Homodimer.</text>
</comment>
<evidence type="ECO:0000256" key="9">
    <source>
        <dbReference type="PIRSR" id="PIRSR604723-51"/>
    </source>
</evidence>
<comment type="pathway">
    <text evidence="2 10">Cofactor biosynthesis; biotin biosynthesis.</text>
</comment>
<evidence type="ECO:0000313" key="13">
    <source>
        <dbReference type="Proteomes" id="UP000218615"/>
    </source>
</evidence>
<dbReference type="InterPro" id="IPR004723">
    <property type="entry name" value="AONS_Archaea/Proteobacteria"/>
</dbReference>
<evidence type="ECO:0000313" key="12">
    <source>
        <dbReference type="EMBL" id="SNQ60892.1"/>
    </source>
</evidence>
<evidence type="ECO:0000256" key="8">
    <source>
        <dbReference type="ARBA" id="ARBA00047715"/>
    </source>
</evidence>
<organism evidence="12 13">
    <name type="scientific">Candidatus Methanoperedens nitratireducens</name>
    <dbReference type="NCBI Taxonomy" id="1392998"/>
    <lineage>
        <taxon>Archaea</taxon>
        <taxon>Methanobacteriati</taxon>
        <taxon>Methanobacteriota</taxon>
        <taxon>Stenosarchaea group</taxon>
        <taxon>Methanomicrobia</taxon>
        <taxon>Methanosarcinales</taxon>
        <taxon>ANME-2 cluster</taxon>
        <taxon>Candidatus Methanoperedentaceae</taxon>
        <taxon>Candidatus Methanoperedens</taxon>
    </lineage>
</organism>
<keyword evidence="4 10" id="KW-0808">Transferase</keyword>
<evidence type="ECO:0000256" key="3">
    <source>
        <dbReference type="ARBA" id="ARBA00011738"/>
    </source>
</evidence>
<dbReference type="PROSITE" id="PS00599">
    <property type="entry name" value="AA_TRANSFER_CLASS_2"/>
    <property type="match status" value="1"/>
</dbReference>
<dbReference type="AlphaFoldDB" id="A0A284VNR5"/>
<evidence type="ECO:0000256" key="7">
    <source>
        <dbReference type="ARBA" id="ARBA00023315"/>
    </source>
</evidence>
<evidence type="ECO:0000256" key="6">
    <source>
        <dbReference type="ARBA" id="ARBA00022898"/>
    </source>
</evidence>
<dbReference type="InterPro" id="IPR001917">
    <property type="entry name" value="Aminotrans_II_pyridoxalP_BS"/>
</dbReference>
<keyword evidence="6 9" id="KW-0663">Pyridoxal phosphate</keyword>
<dbReference type="InterPro" id="IPR010962">
    <property type="entry name" value="AONS_Archaea/Firmicutes"/>
</dbReference>
<dbReference type="UniPathway" id="UPA00078"/>
<evidence type="ECO:0000256" key="4">
    <source>
        <dbReference type="ARBA" id="ARBA00022679"/>
    </source>
</evidence>
<dbReference type="Pfam" id="PF00155">
    <property type="entry name" value="Aminotran_1_2"/>
    <property type="match status" value="1"/>
</dbReference>
<dbReference type="Gene3D" id="3.90.1150.10">
    <property type="entry name" value="Aspartate Aminotransferase, domain 1"/>
    <property type="match status" value="1"/>
</dbReference>
<evidence type="ECO:0000256" key="1">
    <source>
        <dbReference type="ARBA" id="ARBA00001933"/>
    </source>
</evidence>